<keyword evidence="2" id="KW-1185">Reference proteome</keyword>
<reference evidence="1" key="1">
    <citation type="submission" date="2021-06" db="EMBL/GenBank/DDBJ databases">
        <authorList>
            <person name="Kallberg Y."/>
            <person name="Tangrot J."/>
            <person name="Rosling A."/>
        </authorList>
    </citation>
    <scope>NUCLEOTIDE SEQUENCE</scope>
    <source>
        <strain evidence="1">BR232B</strain>
    </source>
</reference>
<evidence type="ECO:0000313" key="1">
    <source>
        <dbReference type="EMBL" id="CAG8651046.1"/>
    </source>
</evidence>
<dbReference type="Proteomes" id="UP000789739">
    <property type="component" value="Unassembled WGS sequence"/>
</dbReference>
<dbReference type="EMBL" id="CAJVPI010002894">
    <property type="protein sequence ID" value="CAG8651046.1"/>
    <property type="molecule type" value="Genomic_DNA"/>
</dbReference>
<gene>
    <name evidence="1" type="ORF">PBRASI_LOCUS10269</name>
</gene>
<sequence length="73" mass="8413">RKMRFGSGESSGEEKQIECVKKENRSTNNYAVRCINKTYVYVFTSALFSDRGELVIVPFGLYSLQDCSVYRGW</sequence>
<protein>
    <submittedName>
        <fullName evidence="1">2098_t:CDS:1</fullName>
    </submittedName>
</protein>
<accession>A0A9N9H6K7</accession>
<feature type="non-terminal residue" evidence="1">
    <location>
        <position position="73"/>
    </location>
</feature>
<comment type="caution">
    <text evidence="1">The sequence shown here is derived from an EMBL/GenBank/DDBJ whole genome shotgun (WGS) entry which is preliminary data.</text>
</comment>
<organism evidence="1 2">
    <name type="scientific">Paraglomus brasilianum</name>
    <dbReference type="NCBI Taxonomy" id="144538"/>
    <lineage>
        <taxon>Eukaryota</taxon>
        <taxon>Fungi</taxon>
        <taxon>Fungi incertae sedis</taxon>
        <taxon>Mucoromycota</taxon>
        <taxon>Glomeromycotina</taxon>
        <taxon>Glomeromycetes</taxon>
        <taxon>Paraglomerales</taxon>
        <taxon>Paraglomeraceae</taxon>
        <taxon>Paraglomus</taxon>
    </lineage>
</organism>
<evidence type="ECO:0000313" key="2">
    <source>
        <dbReference type="Proteomes" id="UP000789739"/>
    </source>
</evidence>
<proteinExistence type="predicted"/>
<name>A0A9N9H6K7_9GLOM</name>
<dbReference type="AlphaFoldDB" id="A0A9N9H6K7"/>